<dbReference type="AlphaFoldDB" id="A0AB39BK75"/>
<evidence type="ECO:0000259" key="4">
    <source>
        <dbReference type="Pfam" id="PF00501"/>
    </source>
</evidence>
<name>A0AB39BK75_9MICO</name>
<dbReference type="Pfam" id="PF13193">
    <property type="entry name" value="AMP-binding_C"/>
    <property type="match status" value="1"/>
</dbReference>
<dbReference type="PANTHER" id="PTHR43201">
    <property type="entry name" value="ACYL-COA SYNTHETASE"/>
    <property type="match status" value="1"/>
</dbReference>
<dbReference type="GO" id="GO:0031956">
    <property type="term" value="F:medium-chain fatty acid-CoA ligase activity"/>
    <property type="evidence" value="ECO:0007669"/>
    <property type="project" value="TreeGrafter"/>
</dbReference>
<dbReference type="Gene3D" id="3.30.300.30">
    <property type="match status" value="1"/>
</dbReference>
<feature type="compositionally biased region" description="Low complexity" evidence="3">
    <location>
        <begin position="160"/>
        <end position="175"/>
    </location>
</feature>
<dbReference type="EMBL" id="CP162511">
    <property type="protein sequence ID" value="XDI06795.1"/>
    <property type="molecule type" value="Genomic_DNA"/>
</dbReference>
<dbReference type="Pfam" id="PF00501">
    <property type="entry name" value="AMP-binding"/>
    <property type="match status" value="1"/>
</dbReference>
<dbReference type="PROSITE" id="PS00455">
    <property type="entry name" value="AMP_BINDING"/>
    <property type="match status" value="1"/>
</dbReference>
<feature type="domain" description="AMP-dependent synthetase/ligase" evidence="4">
    <location>
        <begin position="22"/>
        <end position="443"/>
    </location>
</feature>
<dbReference type="InterPro" id="IPR042099">
    <property type="entry name" value="ANL_N_sf"/>
</dbReference>
<reference evidence="6" key="1">
    <citation type="submission" date="2024-05" db="EMBL/GenBank/DDBJ databases">
        <title>Herbiconiux sp. A18JL235.</title>
        <authorList>
            <person name="Zhang G."/>
        </authorList>
    </citation>
    <scope>NUCLEOTIDE SEQUENCE</scope>
    <source>
        <strain evidence="6">A18JL235</strain>
    </source>
</reference>
<organism evidence="6">
    <name type="scientific">Herbiconiux sp. A18JL235</name>
    <dbReference type="NCBI Taxonomy" id="3152363"/>
    <lineage>
        <taxon>Bacteria</taxon>
        <taxon>Bacillati</taxon>
        <taxon>Actinomycetota</taxon>
        <taxon>Actinomycetes</taxon>
        <taxon>Micrococcales</taxon>
        <taxon>Microbacteriaceae</taxon>
        <taxon>Herbiconiux</taxon>
    </lineage>
</organism>
<feature type="region of interest" description="Disordered" evidence="3">
    <location>
        <begin position="149"/>
        <end position="200"/>
    </location>
</feature>
<dbReference type="InterPro" id="IPR000873">
    <property type="entry name" value="AMP-dep_synth/lig_dom"/>
</dbReference>
<dbReference type="RefSeq" id="WP_368499173.1">
    <property type="nucleotide sequence ID" value="NZ_CP162511.1"/>
</dbReference>
<sequence>MTALPDLVDAVADDPLRSGSAAVIEVGERPITLDWAQLRRKADRVSAVLLDLGVEPGESVAYQLPNWAECVAVTLGALQIGAVVAPVMSVFGPREVGMVLSRSRARVVVVPQSFRGRLHADELAAVAREAEVQGLDLCVEHVLVVGDRDPSGHARAGTDAAPSRRALAPASEASETPTPVGLVAPGRTDVPGAGDALPAPGMMPWPHRDFDDALAAAAVDRAALRRRRPAADDLAQLLFTSGTTGEPKGVQHTHRTLARATAMEVRHLGLTPADRVFIPSPLAHQTGFLYGLVLSWQLGTTAVVQPEWNAGVALDQAFGEAGATFVQAATPFLMDLVDAVESGAPAPASLRVFVATGAAVPRELAGRATRVLDTAVCGAFGTTETCLGTLSAPFDPPASAWGSDGRALEGIRIRIVDDEGVELAAGREGNYELHSPTMFAGYLGRPDLTAEVFTADGWYRTGDLAVLDEQGYLHITGRVKDVVNRGGEKVPVVEIENLLFAHPSVRDVAIVAMPDPRLGERACAFVVPAAGVPQLDFAGLQHHLAAAGVSKYYWPERLETIEALPRNPVGKIQKNVLRERVAAMLAAEQAQRADQAARKKERS</sequence>
<proteinExistence type="inferred from homology"/>
<dbReference type="Gene3D" id="3.40.50.12780">
    <property type="entry name" value="N-terminal domain of ligase-like"/>
    <property type="match status" value="1"/>
</dbReference>
<protein>
    <submittedName>
        <fullName evidence="6">AMP-binding protein</fullName>
    </submittedName>
</protein>
<dbReference type="SUPFAM" id="SSF56801">
    <property type="entry name" value="Acetyl-CoA synthetase-like"/>
    <property type="match status" value="1"/>
</dbReference>
<feature type="domain" description="AMP-binding enzyme C-terminal" evidence="5">
    <location>
        <begin position="494"/>
        <end position="571"/>
    </location>
</feature>
<dbReference type="GO" id="GO:0006631">
    <property type="term" value="P:fatty acid metabolic process"/>
    <property type="evidence" value="ECO:0007669"/>
    <property type="project" value="TreeGrafter"/>
</dbReference>
<dbReference type="Gene3D" id="3.40.50.980">
    <property type="match status" value="1"/>
</dbReference>
<gene>
    <name evidence="6" type="ORF">ABFY20_06740</name>
</gene>
<evidence type="ECO:0000256" key="1">
    <source>
        <dbReference type="ARBA" id="ARBA00006432"/>
    </source>
</evidence>
<evidence type="ECO:0000256" key="2">
    <source>
        <dbReference type="ARBA" id="ARBA00022598"/>
    </source>
</evidence>
<comment type="similarity">
    <text evidence="1">Belongs to the ATP-dependent AMP-binding enzyme family.</text>
</comment>
<dbReference type="InterPro" id="IPR020845">
    <property type="entry name" value="AMP-binding_CS"/>
</dbReference>
<accession>A0AB39BK75</accession>
<evidence type="ECO:0000259" key="5">
    <source>
        <dbReference type="Pfam" id="PF13193"/>
    </source>
</evidence>
<evidence type="ECO:0000256" key="3">
    <source>
        <dbReference type="SAM" id="MobiDB-lite"/>
    </source>
</evidence>
<evidence type="ECO:0000313" key="6">
    <source>
        <dbReference type="EMBL" id="XDI06795.1"/>
    </source>
</evidence>
<dbReference type="InterPro" id="IPR025110">
    <property type="entry name" value="AMP-bd_C"/>
</dbReference>
<dbReference type="PANTHER" id="PTHR43201:SF5">
    <property type="entry name" value="MEDIUM-CHAIN ACYL-COA LIGASE ACSF2, MITOCHONDRIAL"/>
    <property type="match status" value="1"/>
</dbReference>
<keyword evidence="2" id="KW-0436">Ligase</keyword>
<dbReference type="InterPro" id="IPR045851">
    <property type="entry name" value="AMP-bd_C_sf"/>
</dbReference>